<comment type="caution">
    <text evidence="2">The sequence shown here is derived from an EMBL/GenBank/DDBJ whole genome shotgun (WGS) entry which is preliminary data.</text>
</comment>
<dbReference type="EMBL" id="SPHZ02000001">
    <property type="protein sequence ID" value="KAF0933002.1"/>
    <property type="molecule type" value="Genomic_DNA"/>
</dbReference>
<protein>
    <submittedName>
        <fullName evidence="2">Uncharacterized protein</fullName>
    </submittedName>
</protein>
<keyword evidence="3" id="KW-1185">Reference proteome</keyword>
<evidence type="ECO:0000256" key="1">
    <source>
        <dbReference type="SAM" id="MobiDB-lite"/>
    </source>
</evidence>
<dbReference type="AlphaFoldDB" id="A0A6G1F872"/>
<reference evidence="2 3" key="1">
    <citation type="submission" date="2019-11" db="EMBL/GenBank/DDBJ databases">
        <title>Whole genome sequence of Oryza granulata.</title>
        <authorList>
            <person name="Li W."/>
        </authorList>
    </citation>
    <scope>NUCLEOTIDE SEQUENCE [LARGE SCALE GENOMIC DNA]</scope>
    <source>
        <strain evidence="3">cv. Menghai</strain>
        <tissue evidence="2">Leaf</tissue>
    </source>
</reference>
<feature type="compositionally biased region" description="Pro residues" evidence="1">
    <location>
        <begin position="84"/>
        <end position="93"/>
    </location>
</feature>
<name>A0A6G1F872_9ORYZ</name>
<organism evidence="2 3">
    <name type="scientific">Oryza meyeriana var. granulata</name>
    <dbReference type="NCBI Taxonomy" id="110450"/>
    <lineage>
        <taxon>Eukaryota</taxon>
        <taxon>Viridiplantae</taxon>
        <taxon>Streptophyta</taxon>
        <taxon>Embryophyta</taxon>
        <taxon>Tracheophyta</taxon>
        <taxon>Spermatophyta</taxon>
        <taxon>Magnoliopsida</taxon>
        <taxon>Liliopsida</taxon>
        <taxon>Poales</taxon>
        <taxon>Poaceae</taxon>
        <taxon>BOP clade</taxon>
        <taxon>Oryzoideae</taxon>
        <taxon>Oryzeae</taxon>
        <taxon>Oryzinae</taxon>
        <taxon>Oryza</taxon>
        <taxon>Oryza meyeriana</taxon>
    </lineage>
</organism>
<proteinExistence type="predicted"/>
<feature type="compositionally biased region" description="Low complexity" evidence="1">
    <location>
        <begin position="71"/>
        <end position="83"/>
    </location>
</feature>
<feature type="region of interest" description="Disordered" evidence="1">
    <location>
        <begin position="70"/>
        <end position="110"/>
    </location>
</feature>
<evidence type="ECO:0000313" key="2">
    <source>
        <dbReference type="EMBL" id="KAF0933002.1"/>
    </source>
</evidence>
<accession>A0A6G1F872</accession>
<sequence length="110" mass="11735">MVIWILPEESERQQKGKFLLPISTALTLYPPQRVAGTLGGACRSASCRHPFRRQPDPAVIPDGCGVVAAYSSSQPSPSHSSPSPTSPSLPTPISPSMVSCTNHTFHARDP</sequence>
<gene>
    <name evidence="2" type="ORF">E2562_013761</name>
</gene>
<dbReference type="Proteomes" id="UP000479710">
    <property type="component" value="Unassembled WGS sequence"/>
</dbReference>
<evidence type="ECO:0000313" key="3">
    <source>
        <dbReference type="Proteomes" id="UP000479710"/>
    </source>
</evidence>